<evidence type="ECO:0000313" key="4">
    <source>
        <dbReference type="Proteomes" id="UP000290037"/>
    </source>
</evidence>
<evidence type="ECO:0000313" key="1">
    <source>
        <dbReference type="EMBL" id="RXG27099.1"/>
    </source>
</evidence>
<dbReference type="Proteomes" id="UP000184240">
    <property type="component" value="Unassembled WGS sequence"/>
</dbReference>
<dbReference type="AlphaFoldDB" id="A0A1M5UJK9"/>
<dbReference type="InterPro" id="IPR007362">
    <property type="entry name" value="DUF429"/>
</dbReference>
<reference evidence="1 4" key="3">
    <citation type="submission" date="2018-07" db="EMBL/GenBank/DDBJ databases">
        <title>Leeuwenhoekiella genomics.</title>
        <authorList>
            <person name="Tahon G."/>
            <person name="Willems A."/>
        </authorList>
    </citation>
    <scope>NUCLEOTIDE SEQUENCE [LARGE SCALE GENOMIC DNA]</scope>
    <source>
        <strain evidence="1 4">LMG 24856</strain>
    </source>
</reference>
<gene>
    <name evidence="1" type="ORF">DSM01_3172</name>
    <name evidence="2" type="ORF">SAMN04487999_0690</name>
</gene>
<evidence type="ECO:0000313" key="2">
    <source>
        <dbReference type="EMBL" id="SHH62843.1"/>
    </source>
</evidence>
<sequence length="237" mass="27047">MIAGGIDGCKAGWLLIWKDQQGYQYSLLDRIDDLERCVKSAARFFIDIPIGLSSETFHRSIEAKLRKELKSRSATIFNAPCRAAVYEVDKKKAKELNKRILGKSLSEQTLNIKDKILETDRYINTSKSTSIQLLESHPEICFKYLNQGQILMSKKSQKEGVEQRLDLLSRLDPEAKILYERILAETKRNQVKRDDILDALCLCLANQISLKTQTHFITDENQVDAQGIPVKLAYAKL</sequence>
<reference evidence="3" key="2">
    <citation type="submission" date="2016-11" db="EMBL/GenBank/DDBJ databases">
        <authorList>
            <person name="Varghese N."/>
            <person name="Submissions S."/>
        </authorList>
    </citation>
    <scope>NUCLEOTIDE SEQUENCE [LARGE SCALE GENOMIC DNA]</scope>
    <source>
        <strain evidence="3">DSM 19859</strain>
    </source>
</reference>
<dbReference type="EMBL" id="FQXT01000001">
    <property type="protein sequence ID" value="SHH62843.1"/>
    <property type="molecule type" value="Genomic_DNA"/>
</dbReference>
<accession>A0A1M5UJK9</accession>
<dbReference type="OrthoDB" id="9811476at2"/>
<dbReference type="STRING" id="573501.SAMN04487999_0690"/>
<protein>
    <submittedName>
        <fullName evidence="2">Predicted nuclease (RNAse H fold)</fullName>
    </submittedName>
    <submittedName>
        <fullName evidence="1">RNase H-like nuclease</fullName>
    </submittedName>
</protein>
<proteinExistence type="predicted"/>
<dbReference type="Pfam" id="PF04250">
    <property type="entry name" value="DUF429"/>
    <property type="match status" value="1"/>
</dbReference>
<reference evidence="2" key="1">
    <citation type="submission" date="2016-11" db="EMBL/GenBank/DDBJ databases">
        <authorList>
            <person name="Jaros S."/>
            <person name="Januszkiewicz K."/>
            <person name="Wedrychowicz H."/>
        </authorList>
    </citation>
    <scope>NUCLEOTIDE SEQUENCE [LARGE SCALE GENOMIC DNA]</scope>
    <source>
        <strain evidence="2">DSM 19859</strain>
    </source>
</reference>
<dbReference type="Proteomes" id="UP000290037">
    <property type="component" value="Unassembled WGS sequence"/>
</dbReference>
<name>A0A1M5UJK9_9FLAO</name>
<dbReference type="EMBL" id="QOVN01000009">
    <property type="protein sequence ID" value="RXG27099.1"/>
    <property type="molecule type" value="Genomic_DNA"/>
</dbReference>
<keyword evidence="4" id="KW-1185">Reference proteome</keyword>
<dbReference type="RefSeq" id="WP_072980351.1">
    <property type="nucleotide sequence ID" value="NZ_FQXT01000001.1"/>
</dbReference>
<organism evidence="2 3">
    <name type="scientific">Leeuwenhoekiella palythoae</name>
    <dbReference type="NCBI Taxonomy" id="573501"/>
    <lineage>
        <taxon>Bacteria</taxon>
        <taxon>Pseudomonadati</taxon>
        <taxon>Bacteroidota</taxon>
        <taxon>Flavobacteriia</taxon>
        <taxon>Flavobacteriales</taxon>
        <taxon>Flavobacteriaceae</taxon>
        <taxon>Leeuwenhoekiella</taxon>
    </lineage>
</organism>
<evidence type="ECO:0000313" key="3">
    <source>
        <dbReference type="Proteomes" id="UP000184240"/>
    </source>
</evidence>